<dbReference type="Proteomes" id="UP001201985">
    <property type="component" value="Unassembled WGS sequence"/>
</dbReference>
<dbReference type="RefSeq" id="WP_238384032.1">
    <property type="nucleotide sequence ID" value="NZ_JALBUU010000125.1"/>
</dbReference>
<evidence type="ECO:0000313" key="1">
    <source>
        <dbReference type="EMBL" id="MCI0756574.1"/>
    </source>
</evidence>
<sequence length="126" mass="12819">MSRAMVWSLDARTPVRLLPTPDAPPGAVVLAEDGAALPGDAVRVEHFAAPPAAGARPPGAHPGGCACCQPRSPVAIALDRLFLARARGDAPWFTEILAVTRTAAGRDAVAAALAGDSVTSARFRSG</sequence>
<proteinExistence type="predicted"/>
<name>A0ABS9WB93_9PROT</name>
<evidence type="ECO:0000313" key="2">
    <source>
        <dbReference type="Proteomes" id="UP001201985"/>
    </source>
</evidence>
<keyword evidence="2" id="KW-1185">Reference proteome</keyword>
<dbReference type="EMBL" id="JALBUU010000125">
    <property type="protein sequence ID" value="MCI0756574.1"/>
    <property type="molecule type" value="Genomic_DNA"/>
</dbReference>
<accession>A0ABS9WB93</accession>
<comment type="caution">
    <text evidence="1">The sequence shown here is derived from an EMBL/GenBank/DDBJ whole genome shotgun (WGS) entry which is preliminary data.</text>
</comment>
<gene>
    <name evidence="1" type="ORF">MON41_23335</name>
</gene>
<organism evidence="1 2">
    <name type="scientific">Teichococcus vastitatis</name>
    <dbReference type="NCBI Taxonomy" id="2307076"/>
    <lineage>
        <taxon>Bacteria</taxon>
        <taxon>Pseudomonadati</taxon>
        <taxon>Pseudomonadota</taxon>
        <taxon>Alphaproteobacteria</taxon>
        <taxon>Acetobacterales</taxon>
        <taxon>Roseomonadaceae</taxon>
        <taxon>Roseomonas</taxon>
    </lineage>
</organism>
<protein>
    <submittedName>
        <fullName evidence="1">Uncharacterized protein</fullName>
    </submittedName>
</protein>
<reference evidence="1 2" key="1">
    <citation type="submission" date="2022-03" db="EMBL/GenBank/DDBJ databases">
        <title>Complete genome analysis of Roseomonas KG 17.1 : a prolific producer of plant growth promoters.</title>
        <authorList>
            <person name="Saadouli I."/>
            <person name="Najjari A."/>
            <person name="Mosbah A."/>
            <person name="Ouzari H.I."/>
        </authorList>
    </citation>
    <scope>NUCLEOTIDE SEQUENCE [LARGE SCALE GENOMIC DNA]</scope>
    <source>
        <strain evidence="1 2">KG17-1</strain>
    </source>
</reference>